<keyword evidence="7" id="KW-0456">Lyase</keyword>
<dbReference type="InterPro" id="IPR002220">
    <property type="entry name" value="DapA-like"/>
</dbReference>
<evidence type="ECO:0000256" key="6">
    <source>
        <dbReference type="ARBA" id="ARBA00022490"/>
    </source>
</evidence>
<comment type="subunit">
    <text evidence="4">Homotetramer.</text>
</comment>
<dbReference type="GO" id="GO:0008747">
    <property type="term" value="F:N-acetylneuraminate lyase activity"/>
    <property type="evidence" value="ECO:0007669"/>
    <property type="project" value="UniProtKB-EC"/>
</dbReference>
<dbReference type="GeneID" id="114243963"/>
<comment type="pathway">
    <text evidence="2">Amino-sugar metabolism; N-acetylneuraminate degradation.</text>
</comment>
<evidence type="ECO:0000313" key="12">
    <source>
        <dbReference type="Proteomes" id="UP000504629"/>
    </source>
</evidence>
<name>A0A6J2JQ91_BOMMA</name>
<evidence type="ECO:0000256" key="11">
    <source>
        <dbReference type="SAM" id="SignalP"/>
    </source>
</evidence>
<accession>A0A6J2JQ91</accession>
<dbReference type="OrthoDB" id="191315at2759"/>
<dbReference type="CDD" id="cd00408">
    <property type="entry name" value="DHDPS-like"/>
    <property type="match status" value="1"/>
</dbReference>
<keyword evidence="12" id="KW-1185">Reference proteome</keyword>
<keyword evidence="8" id="KW-0704">Schiff base</keyword>
<dbReference type="KEGG" id="bman:114243963"/>
<evidence type="ECO:0000313" key="13">
    <source>
        <dbReference type="RefSeq" id="XP_028031433.1"/>
    </source>
</evidence>
<comment type="subcellular location">
    <subcellularLocation>
        <location evidence="1">Cytoplasm</location>
    </subcellularLocation>
</comment>
<evidence type="ECO:0000256" key="2">
    <source>
        <dbReference type="ARBA" id="ARBA00004878"/>
    </source>
</evidence>
<dbReference type="RefSeq" id="XP_028031433.1">
    <property type="nucleotide sequence ID" value="XM_028175632.1"/>
</dbReference>
<dbReference type="PANTHER" id="PTHR12128:SF21">
    <property type="entry name" value="N-ACETYLNEURAMINATE LYASE"/>
    <property type="match status" value="1"/>
</dbReference>
<comment type="catalytic activity">
    <reaction evidence="10">
        <text>aceneuramate = aldehydo-N-acetyl-D-mannosamine + pyruvate</text>
        <dbReference type="Rhea" id="RHEA:23296"/>
        <dbReference type="ChEBI" id="CHEBI:15361"/>
        <dbReference type="ChEBI" id="CHEBI:17122"/>
        <dbReference type="ChEBI" id="CHEBI:173083"/>
        <dbReference type="EC" id="4.1.3.3"/>
    </reaction>
</comment>
<evidence type="ECO:0000256" key="9">
    <source>
        <dbReference type="ARBA" id="ARBA00023277"/>
    </source>
</evidence>
<keyword evidence="11" id="KW-0732">Signal</keyword>
<dbReference type="SMART" id="SM01130">
    <property type="entry name" value="DHDPS"/>
    <property type="match status" value="1"/>
</dbReference>
<dbReference type="AlphaFoldDB" id="A0A6J2JQ91"/>
<dbReference type="Gene3D" id="3.20.20.70">
    <property type="entry name" value="Aldolase class I"/>
    <property type="match status" value="1"/>
</dbReference>
<evidence type="ECO:0000256" key="7">
    <source>
        <dbReference type="ARBA" id="ARBA00023239"/>
    </source>
</evidence>
<dbReference type="GO" id="GO:0005737">
    <property type="term" value="C:cytoplasm"/>
    <property type="evidence" value="ECO:0007669"/>
    <property type="project" value="UniProtKB-SubCell"/>
</dbReference>
<proteinExistence type="inferred from homology"/>
<sequence length="327" mass="36089">MKRTFVLVVFCLLLVGSIEHASTQKLEGLFCPVFTPLNSEYQVNVSVIPDYAKYLKDKGVDGVVVAANIPESSNLSVREKKELLDAWVAASKPLGLKVMLQVGGVPSPDIIELVRYAVSKDADGILALPPPFYSPETPEDFTRYIEFLTCCSGGLPIYYDNVIANPNIAALFIMAPYFERASNEVENFKGMRGSFRDAMLITSEAKIRSDQEFFLNKHLAVAGAMYMGFNSYITPILNFLPELIREIRNYSNSGDSDAASETQDRLNHITSLVMQQGDSIAALKAATELTSGISLGGMRAPHPALSNRDITEIKEILNDNDIEYIEQ</sequence>
<evidence type="ECO:0000256" key="10">
    <source>
        <dbReference type="ARBA" id="ARBA00044906"/>
    </source>
</evidence>
<dbReference type="Proteomes" id="UP000504629">
    <property type="component" value="Unplaced"/>
</dbReference>
<evidence type="ECO:0000256" key="1">
    <source>
        <dbReference type="ARBA" id="ARBA00004496"/>
    </source>
</evidence>
<feature type="signal peptide" evidence="11">
    <location>
        <begin position="1"/>
        <end position="20"/>
    </location>
</feature>
<evidence type="ECO:0000256" key="3">
    <source>
        <dbReference type="ARBA" id="ARBA00006324"/>
    </source>
</evidence>
<feature type="chain" id="PRO_5026791881" description="N-acetylneuraminate lyase" evidence="11">
    <location>
        <begin position="21"/>
        <end position="327"/>
    </location>
</feature>
<evidence type="ECO:0000256" key="4">
    <source>
        <dbReference type="ARBA" id="ARBA00011881"/>
    </source>
</evidence>
<evidence type="ECO:0000256" key="8">
    <source>
        <dbReference type="ARBA" id="ARBA00023270"/>
    </source>
</evidence>
<comment type="similarity">
    <text evidence="3">Belongs to the DapA family. NanA subfamily.</text>
</comment>
<keyword evidence="9" id="KW-0119">Carbohydrate metabolism</keyword>
<dbReference type="PANTHER" id="PTHR12128">
    <property type="entry name" value="DIHYDRODIPICOLINATE SYNTHASE"/>
    <property type="match status" value="1"/>
</dbReference>
<evidence type="ECO:0000256" key="5">
    <source>
        <dbReference type="ARBA" id="ARBA00012911"/>
    </source>
</evidence>
<protein>
    <recommendedName>
        <fullName evidence="5">N-acetylneuraminate lyase</fullName>
        <ecNumber evidence="5">4.1.3.3</ecNumber>
    </recommendedName>
</protein>
<keyword evidence="6" id="KW-0963">Cytoplasm</keyword>
<dbReference type="SUPFAM" id="SSF51569">
    <property type="entry name" value="Aldolase"/>
    <property type="match status" value="1"/>
</dbReference>
<dbReference type="InterPro" id="IPR013785">
    <property type="entry name" value="Aldolase_TIM"/>
</dbReference>
<organism evidence="12 13">
    <name type="scientific">Bombyx mandarina</name>
    <name type="common">Wild silk moth</name>
    <name type="synonym">Wild silkworm</name>
    <dbReference type="NCBI Taxonomy" id="7092"/>
    <lineage>
        <taxon>Eukaryota</taxon>
        <taxon>Metazoa</taxon>
        <taxon>Ecdysozoa</taxon>
        <taxon>Arthropoda</taxon>
        <taxon>Hexapoda</taxon>
        <taxon>Insecta</taxon>
        <taxon>Pterygota</taxon>
        <taxon>Neoptera</taxon>
        <taxon>Endopterygota</taxon>
        <taxon>Lepidoptera</taxon>
        <taxon>Glossata</taxon>
        <taxon>Ditrysia</taxon>
        <taxon>Bombycoidea</taxon>
        <taxon>Bombycidae</taxon>
        <taxon>Bombycinae</taxon>
        <taxon>Bombyx</taxon>
    </lineage>
</organism>
<dbReference type="Pfam" id="PF00701">
    <property type="entry name" value="DHDPS"/>
    <property type="match status" value="1"/>
</dbReference>
<reference evidence="13" key="1">
    <citation type="submission" date="2025-08" db="UniProtKB">
        <authorList>
            <consortium name="RefSeq"/>
        </authorList>
    </citation>
    <scope>IDENTIFICATION</scope>
    <source>
        <tissue evidence="13">Silk gland</tissue>
    </source>
</reference>
<dbReference type="EC" id="4.1.3.3" evidence="5"/>
<gene>
    <name evidence="13" type="primary">LOC114243963</name>
</gene>